<dbReference type="SUPFAM" id="SSF56529">
    <property type="entry name" value="FAH"/>
    <property type="match status" value="1"/>
</dbReference>
<name>A0A7X1PMP9_9PSED</name>
<reference evidence="5 6" key="1">
    <citation type="submission" date="2019-10" db="EMBL/GenBank/DDBJ databases">
        <title>Pseudomonas dajingensis sp. nov., isolated from the profound head ulcers of farmed Murray cod (Maccullochella peelii peelii).</title>
        <authorList>
            <person name="Liu Y."/>
        </authorList>
    </citation>
    <scope>NUCLEOTIDE SEQUENCE [LARGE SCALE GENOMIC DNA]</scope>
    <source>
        <strain evidence="5 6">MC042</strain>
    </source>
</reference>
<evidence type="ECO:0000256" key="3">
    <source>
        <dbReference type="ARBA" id="ARBA00023239"/>
    </source>
</evidence>
<evidence type="ECO:0000259" key="4">
    <source>
        <dbReference type="Pfam" id="PF01557"/>
    </source>
</evidence>
<dbReference type="InterPro" id="IPR036663">
    <property type="entry name" value="Fumarylacetoacetase_C_sf"/>
</dbReference>
<organism evidence="5 6">
    <name type="scientific">Pseudomonas piscis</name>
    <dbReference type="NCBI Taxonomy" id="2614538"/>
    <lineage>
        <taxon>Bacteria</taxon>
        <taxon>Pseudomonadati</taxon>
        <taxon>Pseudomonadota</taxon>
        <taxon>Gammaproteobacteria</taxon>
        <taxon>Pseudomonadales</taxon>
        <taxon>Pseudomonadaceae</taxon>
        <taxon>Pseudomonas</taxon>
    </lineage>
</organism>
<dbReference type="Gene3D" id="3.90.850.10">
    <property type="entry name" value="Fumarylacetoacetase-like, C-terminal domain"/>
    <property type="match status" value="1"/>
</dbReference>
<dbReference type="PANTHER" id="PTHR30143:SF0">
    <property type="entry name" value="2-KETO-4-PENTENOATE HYDRATASE"/>
    <property type="match status" value="1"/>
</dbReference>
<dbReference type="Proteomes" id="UP000486534">
    <property type="component" value="Unassembled WGS sequence"/>
</dbReference>
<evidence type="ECO:0000256" key="1">
    <source>
        <dbReference type="ARBA" id="ARBA00010715"/>
    </source>
</evidence>
<comment type="caution">
    <text evidence="5">The sequence shown here is derived from an EMBL/GenBank/DDBJ whole genome shotgun (WGS) entry which is preliminary data.</text>
</comment>
<gene>
    <name evidence="5" type="ORF">GDH07_10000</name>
</gene>
<dbReference type="GO" id="GO:0005737">
    <property type="term" value="C:cytoplasm"/>
    <property type="evidence" value="ECO:0007669"/>
    <property type="project" value="TreeGrafter"/>
</dbReference>
<dbReference type="AlphaFoldDB" id="A0A7X1PMP9"/>
<dbReference type="GO" id="GO:0008684">
    <property type="term" value="F:2-oxopent-4-enoate hydratase activity"/>
    <property type="evidence" value="ECO:0007669"/>
    <property type="project" value="TreeGrafter"/>
</dbReference>
<accession>A0A7X1PMP9</accession>
<keyword evidence="2" id="KW-0058">Aromatic hydrocarbons catabolism</keyword>
<dbReference type="Pfam" id="PF01557">
    <property type="entry name" value="FAA_hydrolase"/>
    <property type="match status" value="1"/>
</dbReference>
<dbReference type="RefSeq" id="WP_152897406.1">
    <property type="nucleotide sequence ID" value="NZ_WHUV01000002.1"/>
</dbReference>
<comment type="similarity">
    <text evidence="1">Belongs to the hydratase/decarboxylase family.</text>
</comment>
<dbReference type="InterPro" id="IPR011234">
    <property type="entry name" value="Fumarylacetoacetase-like_C"/>
</dbReference>
<proteinExistence type="inferred from homology"/>
<protein>
    <submittedName>
        <fullName evidence="5">2-keto-4-pentenoate hydratase</fullName>
    </submittedName>
</protein>
<keyword evidence="3" id="KW-0456">Lyase</keyword>
<dbReference type="InterPro" id="IPR050772">
    <property type="entry name" value="Hydratase-Decarb/MhpD_sf"/>
</dbReference>
<feature type="domain" description="Fumarylacetoacetase-like C-terminal" evidence="4">
    <location>
        <begin position="82"/>
        <end position="260"/>
    </location>
</feature>
<dbReference type="EMBL" id="WHUV01000002">
    <property type="protein sequence ID" value="MQA53643.1"/>
    <property type="molecule type" value="Genomic_DNA"/>
</dbReference>
<evidence type="ECO:0000256" key="2">
    <source>
        <dbReference type="ARBA" id="ARBA00022797"/>
    </source>
</evidence>
<sequence length="263" mass="28202">MNHDALNDLDQAAAALNQARQRREPCPQISATFGITTLADAYAVQEINTRRALDQGRRLVGRKIGLTSAAVQQQLGVNQPDFGMLFADMEISDGAGIDCSRLIQPKAEGEIAFVLGRDLPHADTTLAELMHAVEYLLPAIEIVDSAIVDWRITLADTVADNASSALYVLGKQATRLSALDLRLEGMLLEKNRSQAAIGIGAACLGNPLDACLWLARTMAESGRPLLAGDVLLSGALGPMTPVVPGDHLHLRLTRLGEVSCHFY</sequence>
<dbReference type="PANTHER" id="PTHR30143">
    <property type="entry name" value="ACID HYDRATASE"/>
    <property type="match status" value="1"/>
</dbReference>
<evidence type="ECO:0000313" key="6">
    <source>
        <dbReference type="Proteomes" id="UP000486534"/>
    </source>
</evidence>
<evidence type="ECO:0000313" key="5">
    <source>
        <dbReference type="EMBL" id="MQA53643.1"/>
    </source>
</evidence>